<keyword evidence="1" id="KW-0175">Coiled coil</keyword>
<name>A0ABQ3V9D6_9CHLR</name>
<proteinExistence type="predicted"/>
<dbReference type="InterPro" id="IPR007505">
    <property type="entry name" value="PDDEXK_7"/>
</dbReference>
<feature type="domain" description="DUF2357" evidence="2">
    <location>
        <begin position="70"/>
        <end position="329"/>
    </location>
</feature>
<evidence type="ECO:0000259" key="2">
    <source>
        <dbReference type="Pfam" id="PF09823"/>
    </source>
</evidence>
<organism evidence="3 4">
    <name type="scientific">Dictyobacter formicarum</name>
    <dbReference type="NCBI Taxonomy" id="2778368"/>
    <lineage>
        <taxon>Bacteria</taxon>
        <taxon>Bacillati</taxon>
        <taxon>Chloroflexota</taxon>
        <taxon>Ktedonobacteria</taxon>
        <taxon>Ktedonobacterales</taxon>
        <taxon>Dictyobacteraceae</taxon>
        <taxon>Dictyobacter</taxon>
    </lineage>
</organism>
<reference evidence="3 4" key="1">
    <citation type="journal article" date="2021" name="Int. J. Syst. Evol. Microbiol.">
        <title>Reticulibacter mediterranei gen. nov., sp. nov., within the new family Reticulibacteraceae fam. nov., and Ktedonospora formicarum gen. nov., sp. nov., Ktedonobacter robiniae sp. nov., Dictyobacter formicarum sp. nov. and Dictyobacter arantiisoli sp. nov., belonging to the class Ktedonobacteria.</title>
        <authorList>
            <person name="Yabe S."/>
            <person name="Zheng Y."/>
            <person name="Wang C.M."/>
            <person name="Sakai Y."/>
            <person name="Abe K."/>
            <person name="Yokota A."/>
            <person name="Donadio S."/>
            <person name="Cavaletti L."/>
            <person name="Monciardini P."/>
        </authorList>
    </citation>
    <scope>NUCLEOTIDE SEQUENCE [LARGE SCALE GENOMIC DNA]</scope>
    <source>
        <strain evidence="3 4">SOSP1-9</strain>
    </source>
</reference>
<dbReference type="Proteomes" id="UP000635565">
    <property type="component" value="Unassembled WGS sequence"/>
</dbReference>
<dbReference type="RefSeq" id="WP_236022781.1">
    <property type="nucleotide sequence ID" value="NZ_BNJJ01000001.1"/>
</dbReference>
<accession>A0ABQ3V9D6</accession>
<gene>
    <name evidence="3" type="ORF">KSZ_02890</name>
</gene>
<dbReference type="EMBL" id="BNJJ01000001">
    <property type="protein sequence ID" value="GHO82283.1"/>
    <property type="molecule type" value="Genomic_DNA"/>
</dbReference>
<evidence type="ECO:0000256" key="1">
    <source>
        <dbReference type="SAM" id="Coils"/>
    </source>
</evidence>
<protein>
    <recommendedName>
        <fullName evidence="2">DUF2357 domain-containing protein</fullName>
    </recommendedName>
</protein>
<evidence type="ECO:0000313" key="3">
    <source>
        <dbReference type="EMBL" id="GHO82283.1"/>
    </source>
</evidence>
<feature type="coiled-coil region" evidence="1">
    <location>
        <begin position="237"/>
        <end position="271"/>
    </location>
</feature>
<dbReference type="InterPro" id="IPR018633">
    <property type="entry name" value="DUF2357"/>
</dbReference>
<dbReference type="Pfam" id="PF04411">
    <property type="entry name" value="PDDEXK_7"/>
    <property type="match status" value="1"/>
</dbReference>
<keyword evidence="4" id="KW-1185">Reference proteome</keyword>
<dbReference type="Pfam" id="PF09823">
    <property type="entry name" value="DUF2357"/>
    <property type="match status" value="1"/>
</dbReference>
<sequence>MDTQVSGVNNWLTINGNPLNFEQGTENQALEIGEYRENTIRLTSHGPDDTVIFIDDQKLETAIRGVWTWNTKHYAGLYQISVKASNHPEHITFIRVYPHKFTQHIYEKMKSDLSKIAIDLLFELNSPALEKVDYSLRSEETSAFHDYKQIKLIIERMKDILSCIRRKPYATLQSHSIPQQLQEISHFSSDVMPLPGAKINLRPNQTGQIHLPQHWMVPVSNLSYDNHENRLLKLFLRDQLVTKLNNIQERAEKEQKRAEDVFARYHNKEDEGKVQKLKHVIRDCQTMKQRCISWSNERFLEKVQVTTLASHATQPLLKNPHYNRFYQLYLQFQQRLQTTINTDKYITALALHRVSTLYEMWSVFNITQIIIAELLKVGYRMISNTTFYQVERTYFQFDVHRNEASIILAKEDNRVEFKYEPIYPNQSTVINRSALVNTNYGNNPLTPDMAIEVYKNEVPLYILIFDAKYRWKKEANGIYPKQEDMNKMNTYYNSIQYKKYNTTLRKSSLEDVVSSAYIFFPGSKIHTQNKGKIGALPFTPNMAENHLKEVKEKLKDLLYYAYLLDE</sequence>
<comment type="caution">
    <text evidence="3">The sequence shown here is derived from an EMBL/GenBank/DDBJ whole genome shotgun (WGS) entry which is preliminary data.</text>
</comment>
<evidence type="ECO:0000313" key="4">
    <source>
        <dbReference type="Proteomes" id="UP000635565"/>
    </source>
</evidence>